<evidence type="ECO:0000256" key="3">
    <source>
        <dbReference type="ARBA" id="ARBA00022692"/>
    </source>
</evidence>
<dbReference type="InterPro" id="IPR023471">
    <property type="entry name" value="CtaG/Cox11_dom_sf"/>
</dbReference>
<keyword evidence="3 8" id="KW-0812">Transmembrane</keyword>
<name>A0A087UNX9_STEMI</name>
<evidence type="ECO:0000256" key="7">
    <source>
        <dbReference type="ARBA" id="ARBA00068998"/>
    </source>
</evidence>
<dbReference type="PANTHER" id="PTHR21320">
    <property type="entry name" value="CYTOCHROME C OXIDASE ASSEMBLY PROTEIN COX11-RELATED"/>
    <property type="match status" value="1"/>
</dbReference>
<reference evidence="9 10" key="1">
    <citation type="submission" date="2013-11" db="EMBL/GenBank/DDBJ databases">
        <title>Genome sequencing of Stegodyphus mimosarum.</title>
        <authorList>
            <person name="Bechsgaard J."/>
        </authorList>
    </citation>
    <scope>NUCLEOTIDE SEQUENCE [LARGE SCALE GENOMIC DNA]</scope>
</reference>
<evidence type="ECO:0000256" key="5">
    <source>
        <dbReference type="ARBA" id="ARBA00023136"/>
    </source>
</evidence>
<dbReference type="Proteomes" id="UP000054359">
    <property type="component" value="Unassembled WGS sequence"/>
</dbReference>
<dbReference type="AlphaFoldDB" id="A0A087UNX9"/>
<evidence type="ECO:0000256" key="4">
    <source>
        <dbReference type="ARBA" id="ARBA00022989"/>
    </source>
</evidence>
<evidence type="ECO:0000313" key="10">
    <source>
        <dbReference type="Proteomes" id="UP000054359"/>
    </source>
</evidence>
<comment type="subcellular location">
    <subcellularLocation>
        <location evidence="2">Mitochondrion inner membrane</location>
        <topology evidence="2">Single-pass membrane protein</topology>
        <orientation evidence="2">Intermembrane side</orientation>
    </subcellularLocation>
</comment>
<evidence type="ECO:0000256" key="8">
    <source>
        <dbReference type="SAM" id="Phobius"/>
    </source>
</evidence>
<dbReference type="InterPro" id="IPR007533">
    <property type="entry name" value="Cyt_c_oxidase_assmbl_CtaG"/>
</dbReference>
<evidence type="ECO:0000256" key="2">
    <source>
        <dbReference type="ARBA" id="ARBA00004243"/>
    </source>
</evidence>
<dbReference type="GO" id="GO:0005743">
    <property type="term" value="C:mitochondrial inner membrane"/>
    <property type="evidence" value="ECO:0007669"/>
    <property type="project" value="UniProtKB-SubCell"/>
</dbReference>
<organism evidence="9 10">
    <name type="scientific">Stegodyphus mimosarum</name>
    <name type="common">African social velvet spider</name>
    <dbReference type="NCBI Taxonomy" id="407821"/>
    <lineage>
        <taxon>Eukaryota</taxon>
        <taxon>Metazoa</taxon>
        <taxon>Ecdysozoa</taxon>
        <taxon>Arthropoda</taxon>
        <taxon>Chelicerata</taxon>
        <taxon>Arachnida</taxon>
        <taxon>Araneae</taxon>
        <taxon>Araneomorphae</taxon>
        <taxon>Entelegynae</taxon>
        <taxon>Eresoidea</taxon>
        <taxon>Eresidae</taxon>
        <taxon>Stegodyphus</taxon>
    </lineage>
</organism>
<keyword evidence="10" id="KW-1185">Reference proteome</keyword>
<dbReference type="PANTHER" id="PTHR21320:SF3">
    <property type="entry name" value="CYTOCHROME C OXIDASE ASSEMBLY PROTEIN COX11, MITOCHONDRIAL-RELATED"/>
    <property type="match status" value="1"/>
</dbReference>
<feature type="non-terminal residue" evidence="9">
    <location>
        <position position="258"/>
    </location>
</feature>
<proteinExistence type="inferred from homology"/>
<accession>A0A087UNX9</accession>
<comment type="subunit">
    <text evidence="6">Interacts with CNNM4/ACDP4. Interacts with RANBP2.</text>
</comment>
<evidence type="ECO:0000313" key="9">
    <source>
        <dbReference type="EMBL" id="KFM79068.1"/>
    </source>
</evidence>
<gene>
    <name evidence="9" type="ORF">X975_13489</name>
</gene>
<dbReference type="HAMAP" id="MF_00155">
    <property type="entry name" value="CtaG"/>
    <property type="match status" value="1"/>
</dbReference>
<dbReference type="OrthoDB" id="1704689at2759"/>
<dbReference type="GO" id="GO:0005507">
    <property type="term" value="F:copper ion binding"/>
    <property type="evidence" value="ECO:0007669"/>
    <property type="project" value="InterPro"/>
</dbReference>
<evidence type="ECO:0000256" key="6">
    <source>
        <dbReference type="ARBA" id="ARBA00063165"/>
    </source>
</evidence>
<dbReference type="Gene3D" id="2.60.370.10">
    <property type="entry name" value="Ctag/Cox11"/>
    <property type="match status" value="1"/>
</dbReference>
<keyword evidence="4 8" id="KW-1133">Transmembrane helix</keyword>
<protein>
    <recommendedName>
        <fullName evidence="7">Cytochrome c oxidase assembly protein COX11, mitochondrial</fullName>
    </recommendedName>
</protein>
<feature type="transmembrane region" description="Helical" evidence="8">
    <location>
        <begin position="81"/>
        <end position="105"/>
    </location>
</feature>
<dbReference type="OMA" id="YRIFCQS"/>
<dbReference type="STRING" id="407821.A0A087UNX9"/>
<evidence type="ECO:0000256" key="1">
    <source>
        <dbReference type="ARBA" id="ARBA00004007"/>
    </source>
</evidence>
<dbReference type="FunFam" id="2.60.370.10:FF:000001">
    <property type="entry name" value="COX11 cytochrome c oxidase assembly homolog"/>
    <property type="match status" value="1"/>
</dbReference>
<sequence>MIIYRIFRSAEMGLFTLRRVVPSSYKNILYLKPKLNFSFSSQFSNLKQENKKVTKSTQLIFFQHRYYTRSTELNTKNRTTLYYLSAFTILVGGCTYASVLLYRLYCQTTGKGGQAVVDEAGEKIAEMKPIKKRNITVNFNADTNSTMMWNFKPQQPYIKVSPGETALAFYTAINPTDKPITGVATYNVLPFEAGKYFNKIQCFCFEEQQLNPHEEVDMPVFFYLDPEYAEDPRLETVDDIILSYTFFEAKQGMQLPRP</sequence>
<keyword evidence="5 8" id="KW-0472">Membrane</keyword>
<dbReference type="SUPFAM" id="SSF110111">
    <property type="entry name" value="Ctag/Cox11"/>
    <property type="match status" value="1"/>
</dbReference>
<dbReference type="EMBL" id="KK120804">
    <property type="protein sequence ID" value="KFM79068.1"/>
    <property type="molecule type" value="Genomic_DNA"/>
</dbReference>
<comment type="function">
    <text evidence="1">Exerts its effect at some terminal stage of cytochrome c oxidase synthesis, probably by being involved in the insertion of the copper B into subunit I.</text>
</comment>
<dbReference type="NCBIfam" id="NF003465">
    <property type="entry name" value="PRK05089.1"/>
    <property type="match status" value="1"/>
</dbReference>
<dbReference type="Pfam" id="PF04442">
    <property type="entry name" value="CtaG_Cox11"/>
    <property type="match status" value="1"/>
</dbReference>